<dbReference type="KEGG" id="rcf:Poly24_39060"/>
<proteinExistence type="predicted"/>
<sequence length="166" mass="18501">MDRRILYSRQGEPQRLNVCVPAWFSSIFAFPIGPTENGTPTQSLSACTGVNISTSRCHPDAKLFRSDLLKGSLTIPSFAASLDRKLVGFASVSHPRPLIRFTQTYLAKSLGAKISRVETLETCQGMSEFDDVARCATSTSYMSFERHKVKAAYHSRGYRLWCVSVR</sequence>
<protein>
    <submittedName>
        <fullName evidence="1">Uncharacterized protein</fullName>
    </submittedName>
</protein>
<evidence type="ECO:0000313" key="2">
    <source>
        <dbReference type="Proteomes" id="UP000315082"/>
    </source>
</evidence>
<reference evidence="1 2" key="1">
    <citation type="submission" date="2019-02" db="EMBL/GenBank/DDBJ databases">
        <title>Deep-cultivation of Planctomycetes and their phenomic and genomic characterization uncovers novel biology.</title>
        <authorList>
            <person name="Wiegand S."/>
            <person name="Jogler M."/>
            <person name="Boedeker C."/>
            <person name="Pinto D."/>
            <person name="Vollmers J."/>
            <person name="Rivas-Marin E."/>
            <person name="Kohn T."/>
            <person name="Peeters S.H."/>
            <person name="Heuer A."/>
            <person name="Rast P."/>
            <person name="Oberbeckmann S."/>
            <person name="Bunk B."/>
            <person name="Jeske O."/>
            <person name="Meyerdierks A."/>
            <person name="Storesund J.E."/>
            <person name="Kallscheuer N."/>
            <person name="Luecker S."/>
            <person name="Lage O.M."/>
            <person name="Pohl T."/>
            <person name="Merkel B.J."/>
            <person name="Hornburger P."/>
            <person name="Mueller R.-W."/>
            <person name="Bruemmer F."/>
            <person name="Labrenz M."/>
            <person name="Spormann A.M."/>
            <person name="Op den Camp H."/>
            <person name="Overmann J."/>
            <person name="Amann R."/>
            <person name="Jetten M.S.M."/>
            <person name="Mascher T."/>
            <person name="Medema M.H."/>
            <person name="Devos D.P."/>
            <person name="Kaster A.-K."/>
            <person name="Ovreas L."/>
            <person name="Rohde M."/>
            <person name="Galperin M.Y."/>
            <person name="Jogler C."/>
        </authorList>
    </citation>
    <scope>NUCLEOTIDE SEQUENCE [LARGE SCALE GENOMIC DNA]</scope>
    <source>
        <strain evidence="1 2">Poly24</strain>
    </source>
</reference>
<name>A0A518JXA7_9BACT</name>
<accession>A0A518JXA7</accession>
<dbReference type="AlphaFoldDB" id="A0A518JXA7"/>
<organism evidence="1 2">
    <name type="scientific">Rosistilla carotiformis</name>
    <dbReference type="NCBI Taxonomy" id="2528017"/>
    <lineage>
        <taxon>Bacteria</taxon>
        <taxon>Pseudomonadati</taxon>
        <taxon>Planctomycetota</taxon>
        <taxon>Planctomycetia</taxon>
        <taxon>Pirellulales</taxon>
        <taxon>Pirellulaceae</taxon>
        <taxon>Rosistilla</taxon>
    </lineage>
</organism>
<keyword evidence="2" id="KW-1185">Reference proteome</keyword>
<dbReference type="Proteomes" id="UP000315082">
    <property type="component" value="Chromosome"/>
</dbReference>
<dbReference type="EMBL" id="CP036348">
    <property type="protein sequence ID" value="QDV70187.1"/>
    <property type="molecule type" value="Genomic_DNA"/>
</dbReference>
<gene>
    <name evidence="1" type="ORF">Poly24_39060</name>
</gene>
<evidence type="ECO:0000313" key="1">
    <source>
        <dbReference type="EMBL" id="QDV70187.1"/>
    </source>
</evidence>